<accession>A0A7W6VFF3</accession>
<name>A0A7W6VFF3_RHIET</name>
<organism evidence="1 4">
    <name type="scientific">Rhizobium etli</name>
    <dbReference type="NCBI Taxonomy" id="29449"/>
    <lineage>
        <taxon>Bacteria</taxon>
        <taxon>Pseudomonadati</taxon>
        <taxon>Pseudomonadota</taxon>
        <taxon>Alphaproteobacteria</taxon>
        <taxon>Hyphomicrobiales</taxon>
        <taxon>Rhizobiaceae</taxon>
        <taxon>Rhizobium/Agrobacterium group</taxon>
        <taxon>Rhizobium</taxon>
    </lineage>
</organism>
<evidence type="ECO:0000313" key="2">
    <source>
        <dbReference type="EMBL" id="MBB4539187.1"/>
    </source>
</evidence>
<dbReference type="EMBL" id="JACIHU010000020">
    <property type="protein sequence ID" value="MBB4483358.1"/>
    <property type="molecule type" value="Genomic_DNA"/>
</dbReference>
<comment type="caution">
    <text evidence="1">The sequence shown here is derived from an EMBL/GenBank/DDBJ whole genome shotgun (WGS) entry which is preliminary data.</text>
</comment>
<dbReference type="Proteomes" id="UP000557344">
    <property type="component" value="Unassembled WGS sequence"/>
</dbReference>
<proteinExistence type="predicted"/>
<reference evidence="3 4" key="1">
    <citation type="submission" date="2020-08" db="EMBL/GenBank/DDBJ databases">
        <title>Genomic Encyclopedia of Type Strains, Phase IV (KMG-V): Genome sequencing to study the core and pangenomes of soil and plant-associated prokaryotes.</title>
        <authorList>
            <person name="Whitman W."/>
        </authorList>
    </citation>
    <scope>NUCLEOTIDE SEQUENCE [LARGE SCALE GENOMIC DNA]</scope>
    <source>
        <strain evidence="1 4">SEMIA 471</strain>
        <strain evidence="2 3">SEMIA 489</strain>
    </source>
</reference>
<dbReference type="RefSeq" id="WP_176539351.1">
    <property type="nucleotide sequence ID" value="NZ_JACIHU010000020.1"/>
</dbReference>
<gene>
    <name evidence="1" type="ORF">GGE46_005979</name>
    <name evidence="2" type="ORF">GGE57_005976</name>
</gene>
<evidence type="ECO:0000313" key="3">
    <source>
        <dbReference type="Proteomes" id="UP000523431"/>
    </source>
</evidence>
<dbReference type="EMBL" id="JACIID010000020">
    <property type="protein sequence ID" value="MBB4539187.1"/>
    <property type="molecule type" value="Genomic_DNA"/>
</dbReference>
<evidence type="ECO:0000313" key="4">
    <source>
        <dbReference type="Proteomes" id="UP000557344"/>
    </source>
</evidence>
<protein>
    <submittedName>
        <fullName evidence="1">Uncharacterized protein</fullName>
    </submittedName>
</protein>
<dbReference type="Proteomes" id="UP000523431">
    <property type="component" value="Unassembled WGS sequence"/>
</dbReference>
<evidence type="ECO:0000313" key="1">
    <source>
        <dbReference type="EMBL" id="MBB4483358.1"/>
    </source>
</evidence>
<dbReference type="AlphaFoldDB" id="A0A7W6VFF3"/>
<sequence>MTAAALQALIGGGKPVDIPLDVEQGIDSKSEFDRFGNRQAGTKTG</sequence>